<proteinExistence type="predicted"/>
<name>D5RGE4_9PROT</name>
<keyword evidence="2" id="KW-1185">Reference proteome</keyword>
<protein>
    <recommendedName>
        <fullName evidence="3">DUF3800 domain-containing protein</fullName>
    </recommendedName>
</protein>
<evidence type="ECO:0000313" key="1">
    <source>
        <dbReference type="EMBL" id="EFH13616.1"/>
    </source>
</evidence>
<comment type="caution">
    <text evidence="1">The sequence shown here is derived from an EMBL/GenBank/DDBJ whole genome shotgun (WGS) entry which is preliminary data.</text>
</comment>
<dbReference type="Proteomes" id="UP000005324">
    <property type="component" value="Unassembled WGS sequence"/>
</dbReference>
<dbReference type="HOGENOM" id="CLU_059526_0_0_5"/>
<dbReference type="AlphaFoldDB" id="D5RGE4"/>
<dbReference type="EMBL" id="ADVL01000034">
    <property type="protein sequence ID" value="EFH13616.1"/>
    <property type="molecule type" value="Genomic_DNA"/>
</dbReference>
<reference evidence="1 2" key="1">
    <citation type="submission" date="2010-04" db="EMBL/GenBank/DDBJ databases">
        <authorList>
            <person name="Qin X."/>
            <person name="Bachman B."/>
            <person name="Battles P."/>
            <person name="Bell A."/>
            <person name="Bess C."/>
            <person name="Bickham C."/>
            <person name="Chaboub L."/>
            <person name="Chen D."/>
            <person name="Coyle M."/>
            <person name="Deiros D.R."/>
            <person name="Dinh H."/>
            <person name="Forbes L."/>
            <person name="Fowler G."/>
            <person name="Francisco L."/>
            <person name="Fu Q."/>
            <person name="Gubbala S."/>
            <person name="Hale W."/>
            <person name="Han Y."/>
            <person name="Hemphill L."/>
            <person name="Highlander S.K."/>
            <person name="Hirani K."/>
            <person name="Hogues M."/>
            <person name="Jackson L."/>
            <person name="Jakkamsetti A."/>
            <person name="Javaid M."/>
            <person name="Jiang H."/>
            <person name="Korchina V."/>
            <person name="Kovar C."/>
            <person name="Lara F."/>
            <person name="Lee S."/>
            <person name="Mata R."/>
            <person name="Mathew T."/>
            <person name="Moen C."/>
            <person name="Morales K."/>
            <person name="Munidasa M."/>
            <person name="Nazareth L."/>
            <person name="Ngo R."/>
            <person name="Nguyen L."/>
            <person name="Okwuonu G."/>
            <person name="Ongeri F."/>
            <person name="Patil S."/>
            <person name="Petrosino J."/>
            <person name="Pham C."/>
            <person name="Pham P."/>
            <person name="Pu L.-L."/>
            <person name="Puazo M."/>
            <person name="Raj R."/>
            <person name="Reid J."/>
            <person name="Rouhana J."/>
            <person name="Saada N."/>
            <person name="Shang Y."/>
            <person name="Simmons D."/>
            <person name="Thornton R."/>
            <person name="Warren J."/>
            <person name="Weissenberger G."/>
            <person name="Zhang J."/>
            <person name="Zhang L."/>
            <person name="Zhou C."/>
            <person name="Zhu D."/>
            <person name="Muzny D."/>
            <person name="Worley K."/>
            <person name="Gibbs R."/>
        </authorList>
    </citation>
    <scope>NUCLEOTIDE SEQUENCE [LARGE SCALE GENOMIC DNA]</scope>
    <source>
        <strain evidence="1 2">ATCC 49957</strain>
    </source>
</reference>
<evidence type="ECO:0000313" key="2">
    <source>
        <dbReference type="Proteomes" id="UP000005324"/>
    </source>
</evidence>
<gene>
    <name evidence="1" type="ORF">HMPREF0731_0153</name>
</gene>
<dbReference type="RefSeq" id="WP_007005768.1">
    <property type="nucleotide sequence ID" value="NZ_GG770785.1"/>
</dbReference>
<evidence type="ECO:0008006" key="3">
    <source>
        <dbReference type="Google" id="ProtNLM"/>
    </source>
</evidence>
<organism evidence="1 2">
    <name type="scientific">Pseudoroseomonas cervicalis ATCC 49957</name>
    <dbReference type="NCBI Taxonomy" id="525371"/>
    <lineage>
        <taxon>Bacteria</taxon>
        <taxon>Pseudomonadati</taxon>
        <taxon>Pseudomonadota</taxon>
        <taxon>Alphaproteobacteria</taxon>
        <taxon>Acetobacterales</taxon>
        <taxon>Roseomonadaceae</taxon>
        <taxon>Roseomonas</taxon>
    </lineage>
</organism>
<accession>D5RGE4</accession>
<sequence length="382" mass="42136">MDILAGSALITSDRPGYDPICAAYGGVTMECFRIDESGYTGFDLLNPEQRLQGAAAIAISDEDAARLIKEHFPRRQAPELKYRALSRRPSSRAPLVALLRDLLQGYKCVTHVLDKRYMLVLMFCDYAVEPWYYSRGADFYADGQNYAMGSLLSVVGPKILGAEPFEAMLVAFQRAMKEKSPESLNALIAAARRTNWRAFPEAIGPLARDACPDCLRAIATPGISTDVAMVVMQALISRMEAMADGPYRVEHDESKNLATYHDLLQAFIDHTDEVELRQTAIASFKFPLKLTEVTQVNSKASPAIQLADVMIGAALEAGNILAGHRTDGLDPDALLSLFKDDQLIHMLPDLDFEAQKEFRRGTQASEVIDYFAANFASKGRVS</sequence>